<feature type="chain" id="PRO_5046311741" evidence="1">
    <location>
        <begin position="23"/>
        <end position="109"/>
    </location>
</feature>
<accession>A0ABT4SGR8</accession>
<proteinExistence type="predicted"/>
<name>A0ABT4SGR8_9ACTN</name>
<dbReference type="EMBL" id="JAPNNL010000094">
    <property type="protein sequence ID" value="MDA0636131.1"/>
    <property type="molecule type" value="Genomic_DNA"/>
</dbReference>
<protein>
    <submittedName>
        <fullName evidence="2">Uncharacterized protein</fullName>
    </submittedName>
</protein>
<evidence type="ECO:0000256" key="1">
    <source>
        <dbReference type="SAM" id="SignalP"/>
    </source>
</evidence>
<dbReference type="Proteomes" id="UP001144036">
    <property type="component" value="Unassembled WGS sequence"/>
</dbReference>
<keyword evidence="3" id="KW-1185">Reference proteome</keyword>
<comment type="caution">
    <text evidence="2">The sequence shown here is derived from an EMBL/GenBank/DDBJ whole genome shotgun (WGS) entry which is preliminary data.</text>
</comment>
<gene>
    <name evidence="2" type="ORF">OUY22_22140</name>
</gene>
<sequence length="109" mass="11535">MRWAYFLLVASALWWAAPPAHAAEEESPVALIGVPGLLWEDVDPRTTPHLWRLAGESDLGSVSVKTVGTLACPFDGWLSVSAGVRSAVGYRCGLPPEPQRAGEGAQVPG</sequence>
<organism evidence="2 3">
    <name type="scientific">Nonomuraea corallina</name>
    <dbReference type="NCBI Taxonomy" id="2989783"/>
    <lineage>
        <taxon>Bacteria</taxon>
        <taxon>Bacillati</taxon>
        <taxon>Actinomycetota</taxon>
        <taxon>Actinomycetes</taxon>
        <taxon>Streptosporangiales</taxon>
        <taxon>Streptosporangiaceae</taxon>
        <taxon>Nonomuraea</taxon>
    </lineage>
</organism>
<reference evidence="2" key="1">
    <citation type="submission" date="2022-11" db="EMBL/GenBank/DDBJ databases">
        <title>Nonomuraea corallina sp. nov., a new species of the genus Nonomuraea isolated from sea side sediment in Thai sea.</title>
        <authorList>
            <person name="Ngamcharungchit C."/>
            <person name="Matsumoto A."/>
            <person name="Suriyachadkun C."/>
            <person name="Panbangred W."/>
            <person name="Inahashi Y."/>
            <person name="Intra B."/>
        </authorList>
    </citation>
    <scope>NUCLEOTIDE SEQUENCE</scope>
    <source>
        <strain evidence="2">MCN248</strain>
    </source>
</reference>
<evidence type="ECO:0000313" key="3">
    <source>
        <dbReference type="Proteomes" id="UP001144036"/>
    </source>
</evidence>
<feature type="signal peptide" evidence="1">
    <location>
        <begin position="1"/>
        <end position="22"/>
    </location>
</feature>
<feature type="non-terminal residue" evidence="2">
    <location>
        <position position="109"/>
    </location>
</feature>
<keyword evidence="1" id="KW-0732">Signal</keyword>
<evidence type="ECO:0000313" key="2">
    <source>
        <dbReference type="EMBL" id="MDA0636131.1"/>
    </source>
</evidence>